<dbReference type="EMBL" id="FRAW01000009">
    <property type="protein sequence ID" value="SHK53021.1"/>
    <property type="molecule type" value="Genomic_DNA"/>
</dbReference>
<dbReference type="AlphaFoldDB" id="A0A1M6T7Q3"/>
<dbReference type="RefSeq" id="WP_143394196.1">
    <property type="nucleotide sequence ID" value="NZ_FRAW01000009.1"/>
</dbReference>
<dbReference type="Proteomes" id="UP000184275">
    <property type="component" value="Unassembled WGS sequence"/>
</dbReference>
<protein>
    <submittedName>
        <fullName evidence="1">Uncharacterized protein</fullName>
    </submittedName>
</protein>
<organism evidence="1 2">
    <name type="scientific">Fibrobacter intestinalis</name>
    <dbReference type="NCBI Taxonomy" id="28122"/>
    <lineage>
        <taxon>Bacteria</taxon>
        <taxon>Pseudomonadati</taxon>
        <taxon>Fibrobacterota</taxon>
        <taxon>Fibrobacteria</taxon>
        <taxon>Fibrobacterales</taxon>
        <taxon>Fibrobacteraceae</taxon>
        <taxon>Fibrobacter</taxon>
    </lineage>
</organism>
<reference evidence="2" key="1">
    <citation type="submission" date="2016-11" db="EMBL/GenBank/DDBJ databases">
        <authorList>
            <person name="Varghese N."/>
            <person name="Submissions S."/>
        </authorList>
    </citation>
    <scope>NUCLEOTIDE SEQUENCE [LARGE SCALE GENOMIC DNA]</scope>
    <source>
        <strain evidence="2">UWOS</strain>
    </source>
</reference>
<accession>A0A1M6T7Q3</accession>
<evidence type="ECO:0000313" key="2">
    <source>
        <dbReference type="Proteomes" id="UP000184275"/>
    </source>
</evidence>
<keyword evidence="2" id="KW-1185">Reference proteome</keyword>
<sequence length="156" mass="16883">MCKRGFRLSNALKYDANGNVWLDGYNKSAYILNSIGMPEHIALYSEVPSKLSPIDVDQETVYDEEFANIRMAPAPVRAVKKESVGVPAEPVRKAPPPSITLDVILSGSNPVAILKFRGESAVVSVGQEIWGVTVKEIGATSVTLVYKDGEFTLTGN</sequence>
<evidence type="ECO:0000313" key="1">
    <source>
        <dbReference type="EMBL" id="SHK53021.1"/>
    </source>
</evidence>
<name>A0A1M6T7Q3_9BACT</name>
<gene>
    <name evidence="1" type="ORF">SAMN05720469_10915</name>
</gene>
<proteinExistence type="predicted"/>